<feature type="chain" id="PRO_5045622267" evidence="9">
    <location>
        <begin position="31"/>
        <end position="157"/>
    </location>
</feature>
<dbReference type="SUPFAM" id="SSF55399">
    <property type="entry name" value="Subtilisin inhibitor"/>
    <property type="match status" value="1"/>
</dbReference>
<evidence type="ECO:0000259" key="10">
    <source>
        <dbReference type="Pfam" id="PF00720"/>
    </source>
</evidence>
<protein>
    <submittedName>
        <fullName evidence="11">Subtilase-type protease inhibitor</fullName>
    </submittedName>
</protein>
<dbReference type="PRINTS" id="PR00294">
    <property type="entry name" value="SSBTLNINHBTR"/>
</dbReference>
<keyword evidence="6 8" id="KW-0722">Serine protease inhibitor</keyword>
<feature type="signal peptide" evidence="9">
    <location>
        <begin position="1"/>
        <end position="30"/>
    </location>
</feature>
<evidence type="ECO:0000256" key="7">
    <source>
        <dbReference type="ARBA" id="ARBA00023157"/>
    </source>
</evidence>
<keyword evidence="5 8" id="KW-0646">Protease inhibitor</keyword>
<accession>A0ABY5Z925</accession>
<organism evidence="11 12">
    <name type="scientific">Dactylosporangium roseum</name>
    <dbReference type="NCBI Taxonomy" id="47989"/>
    <lineage>
        <taxon>Bacteria</taxon>
        <taxon>Bacillati</taxon>
        <taxon>Actinomycetota</taxon>
        <taxon>Actinomycetes</taxon>
        <taxon>Micromonosporales</taxon>
        <taxon>Micromonosporaceae</taxon>
        <taxon>Dactylosporangium</taxon>
    </lineage>
</organism>
<dbReference type="InterPro" id="IPR000691">
    <property type="entry name" value="Prot_inh_I16_SSI"/>
</dbReference>
<dbReference type="Proteomes" id="UP001058271">
    <property type="component" value="Chromosome"/>
</dbReference>
<feature type="domain" description="Subtilisin inhibitor" evidence="10">
    <location>
        <begin position="57"/>
        <end position="143"/>
    </location>
</feature>
<evidence type="ECO:0000256" key="4">
    <source>
        <dbReference type="ARBA" id="ARBA00022525"/>
    </source>
</evidence>
<dbReference type="InterPro" id="IPR023549">
    <property type="entry name" value="Subtilisin_inhibitor"/>
</dbReference>
<keyword evidence="7" id="KW-1015">Disulfide bond</keyword>
<keyword evidence="12" id="KW-1185">Reference proteome</keyword>
<dbReference type="EMBL" id="CP073721">
    <property type="protein sequence ID" value="UWZ38588.1"/>
    <property type="molecule type" value="Genomic_DNA"/>
</dbReference>
<gene>
    <name evidence="11" type="ORF">Drose_10300</name>
</gene>
<evidence type="ECO:0000256" key="3">
    <source>
        <dbReference type="ARBA" id="ARBA00011738"/>
    </source>
</evidence>
<evidence type="ECO:0000313" key="11">
    <source>
        <dbReference type="EMBL" id="UWZ38588.1"/>
    </source>
</evidence>
<proteinExistence type="inferred from homology"/>
<evidence type="ECO:0000256" key="9">
    <source>
        <dbReference type="SAM" id="SignalP"/>
    </source>
</evidence>
<dbReference type="RefSeq" id="WP_260727958.1">
    <property type="nucleotide sequence ID" value="NZ_BAAABS010000095.1"/>
</dbReference>
<keyword evidence="9" id="KW-0732">Signal</keyword>
<evidence type="ECO:0000256" key="6">
    <source>
        <dbReference type="ARBA" id="ARBA00022900"/>
    </source>
</evidence>
<dbReference type="Pfam" id="PF00720">
    <property type="entry name" value="SSI"/>
    <property type="match status" value="1"/>
</dbReference>
<sequence>MGARRLVATAAMLVASVAAVDVAAAAPALATGQDRASGGGPGWLPADVKRVVTVVRPTQLVLTVAKGEQGRPSQRRAVLTCSPAGGTHKQARDACAELTEVGGDFAKLRVGDGACTMQYDPVTVTAVGRWKGRQIDYRQTFGNRCTLAMNTGHVFSL</sequence>
<comment type="similarity">
    <text evidence="2 8">Belongs to the protease inhibitor I16 (SSI) family.</text>
</comment>
<comment type="subcellular location">
    <subcellularLocation>
        <location evidence="1">Secreted</location>
    </subcellularLocation>
</comment>
<dbReference type="InterPro" id="IPR036819">
    <property type="entry name" value="Subtilisin_inhibitor-like_sf"/>
</dbReference>
<evidence type="ECO:0000256" key="5">
    <source>
        <dbReference type="ARBA" id="ARBA00022690"/>
    </source>
</evidence>
<dbReference type="GO" id="GO:0030414">
    <property type="term" value="F:peptidase inhibitor activity"/>
    <property type="evidence" value="ECO:0007669"/>
    <property type="project" value="UniProtKB-KW"/>
</dbReference>
<name>A0ABY5Z925_9ACTN</name>
<reference evidence="11" key="1">
    <citation type="submission" date="2021-04" db="EMBL/GenBank/DDBJ databases">
        <title>Biosynthetic gene clusters of Dactylosporangioum roseum.</title>
        <authorList>
            <person name="Hartkoorn R.C."/>
            <person name="Beaudoing E."/>
            <person name="Hot D."/>
            <person name="Moureu S."/>
        </authorList>
    </citation>
    <scope>NUCLEOTIDE SEQUENCE</scope>
    <source>
        <strain evidence="11">NRRL B-16295</strain>
    </source>
</reference>
<evidence type="ECO:0000313" key="12">
    <source>
        <dbReference type="Proteomes" id="UP001058271"/>
    </source>
</evidence>
<evidence type="ECO:0000256" key="1">
    <source>
        <dbReference type="ARBA" id="ARBA00004613"/>
    </source>
</evidence>
<keyword evidence="4" id="KW-0964">Secreted</keyword>
<evidence type="ECO:0000256" key="8">
    <source>
        <dbReference type="RuleBase" id="RU003471"/>
    </source>
</evidence>
<evidence type="ECO:0000256" key="2">
    <source>
        <dbReference type="ARBA" id="ARBA00010472"/>
    </source>
</evidence>
<comment type="subunit">
    <text evidence="3">Homodimer.</text>
</comment>
<dbReference type="Gene3D" id="3.30.350.10">
    <property type="entry name" value="Subtilisin inhibitor-like"/>
    <property type="match status" value="1"/>
</dbReference>